<sequence length="139" mass="14873">MLGRGQLLHSVCRGRAVIALGSGEAEYYGLVTGCSEGLGDHSMAKKMGTLLNLHVWMDAADGTAIGSRRGLGKVKHIDTIFLWVQDLTSSGNITLGKKHTSENYADVLTKPVDATMLRCIMLAMGFECLSGRAVLGYTI</sequence>
<evidence type="ECO:0000313" key="2">
    <source>
        <dbReference type="Proteomes" id="UP001189429"/>
    </source>
</evidence>
<gene>
    <name evidence="1" type="ORF">PCOR1329_LOCUS57920</name>
</gene>
<accession>A0ABN9VJL7</accession>
<protein>
    <submittedName>
        <fullName evidence="1">Uncharacterized protein</fullName>
    </submittedName>
</protein>
<evidence type="ECO:0000313" key="1">
    <source>
        <dbReference type="EMBL" id="CAK0872471.1"/>
    </source>
</evidence>
<proteinExistence type="predicted"/>
<dbReference type="EMBL" id="CAUYUJ010017170">
    <property type="protein sequence ID" value="CAK0872471.1"/>
    <property type="molecule type" value="Genomic_DNA"/>
</dbReference>
<keyword evidence="2" id="KW-1185">Reference proteome</keyword>
<comment type="caution">
    <text evidence="1">The sequence shown here is derived from an EMBL/GenBank/DDBJ whole genome shotgun (WGS) entry which is preliminary data.</text>
</comment>
<organism evidence="1 2">
    <name type="scientific">Prorocentrum cordatum</name>
    <dbReference type="NCBI Taxonomy" id="2364126"/>
    <lineage>
        <taxon>Eukaryota</taxon>
        <taxon>Sar</taxon>
        <taxon>Alveolata</taxon>
        <taxon>Dinophyceae</taxon>
        <taxon>Prorocentrales</taxon>
        <taxon>Prorocentraceae</taxon>
        <taxon>Prorocentrum</taxon>
    </lineage>
</organism>
<reference evidence="1" key="1">
    <citation type="submission" date="2023-10" db="EMBL/GenBank/DDBJ databases">
        <authorList>
            <person name="Chen Y."/>
            <person name="Shah S."/>
            <person name="Dougan E. K."/>
            <person name="Thang M."/>
            <person name="Chan C."/>
        </authorList>
    </citation>
    <scope>NUCLEOTIDE SEQUENCE [LARGE SCALE GENOMIC DNA]</scope>
</reference>
<dbReference type="Proteomes" id="UP001189429">
    <property type="component" value="Unassembled WGS sequence"/>
</dbReference>
<name>A0ABN9VJL7_9DINO</name>